<dbReference type="Proteomes" id="UP000030816">
    <property type="component" value="Unassembled WGS sequence"/>
</dbReference>
<keyword evidence="2" id="KW-1185">Reference proteome</keyword>
<gene>
    <name evidence="1" type="ORF">MAM_04195</name>
</gene>
<protein>
    <submittedName>
        <fullName evidence="1">Uncharacterized protein</fullName>
    </submittedName>
</protein>
<dbReference type="EMBL" id="AZHE01000009">
    <property type="protein sequence ID" value="KHN97806.1"/>
    <property type="molecule type" value="Genomic_DNA"/>
</dbReference>
<dbReference type="AlphaFoldDB" id="A0A0B2WP42"/>
<sequence>MAKVVQVLLKCWNLMQYITKESENFEEGPLVYAPDVLDGNDEQSLVNWFGSWTMLHIQKFRNFLVLGSSYQTEARLSRVIQPVQLVTCCTEHLSHQDSPTTPTSQELPSRVDKVIPEVSLVMKVEEFLTHIDRSNEDLGFSPLVLYRSPVTYWGQGTSSQSEDCYSYFKSYDDWFDYFKGPFFSRAMDLSSMDMLPHYKNTYLGLFHTREEKPGSPCSPSSKGHVQIARPWIAIYRPAEIHNKPWKRMELLIWDPYLRYSKSRSSEVYQGELLVAQEELVRYIMDRSQDSEITLPLERVWVGPFADYQDDGFVDPFDCVLSWIKNISGLVKQRLPLSGNQLPSRGWKRVSLEVSFMRAAGSNVLGMISETQSARKQSLPLRTVFPAPKPITGAITSSKCNNRLQEAMLRYQDANDIPFTFQPTLKWYGEQVMAGRGLQHIEVTDWQTFFARHKIHNPED</sequence>
<proteinExistence type="predicted"/>
<dbReference type="OrthoDB" id="436852at2759"/>
<comment type="caution">
    <text evidence="1">The sequence shown here is derived from an EMBL/GenBank/DDBJ whole genome shotgun (WGS) entry which is preliminary data.</text>
</comment>
<accession>A0A0B2WP42</accession>
<evidence type="ECO:0000313" key="2">
    <source>
        <dbReference type="Proteomes" id="UP000030816"/>
    </source>
</evidence>
<dbReference type="GeneID" id="63738650"/>
<reference evidence="1 2" key="1">
    <citation type="journal article" date="2014" name="Proc. Natl. Acad. Sci. U.S.A.">
        <title>Trajectory and genomic determinants of fungal-pathogen speciation and host adaptation.</title>
        <authorList>
            <person name="Hu X."/>
            <person name="Xiao G."/>
            <person name="Zheng P."/>
            <person name="Shang Y."/>
            <person name="Su Y."/>
            <person name="Zhang X."/>
            <person name="Liu X."/>
            <person name="Zhan S."/>
            <person name="St Leger R.J."/>
            <person name="Wang C."/>
        </authorList>
    </citation>
    <scope>NUCLEOTIDE SEQUENCE [LARGE SCALE GENOMIC DNA]</scope>
    <source>
        <strain evidence="1 2">ARSEF 1941</strain>
    </source>
</reference>
<dbReference type="STRING" id="1081103.A0A0B2WP42"/>
<dbReference type="HOGENOM" id="CLU_595939_0_0_1"/>
<organism evidence="1 2">
    <name type="scientific">Metarhizium album (strain ARSEF 1941)</name>
    <dbReference type="NCBI Taxonomy" id="1081103"/>
    <lineage>
        <taxon>Eukaryota</taxon>
        <taxon>Fungi</taxon>
        <taxon>Dikarya</taxon>
        <taxon>Ascomycota</taxon>
        <taxon>Pezizomycotina</taxon>
        <taxon>Sordariomycetes</taxon>
        <taxon>Hypocreomycetidae</taxon>
        <taxon>Hypocreales</taxon>
        <taxon>Clavicipitaceae</taxon>
        <taxon>Metarhizium</taxon>
    </lineage>
</organism>
<name>A0A0B2WP42_METAS</name>
<dbReference type="RefSeq" id="XP_040678872.1">
    <property type="nucleotide sequence ID" value="XM_040822993.1"/>
</dbReference>
<evidence type="ECO:0000313" key="1">
    <source>
        <dbReference type="EMBL" id="KHN97806.1"/>
    </source>
</evidence>